<evidence type="ECO:0000313" key="2">
    <source>
        <dbReference type="Proteomes" id="UP000768180"/>
    </source>
</evidence>
<dbReference type="EMBL" id="JAAITQ010000015">
    <property type="protein sequence ID" value="NSE16612.1"/>
    <property type="molecule type" value="Genomic_DNA"/>
</dbReference>
<dbReference type="InterPro" id="IPR036465">
    <property type="entry name" value="vWFA_dom_sf"/>
</dbReference>
<dbReference type="Proteomes" id="UP000768180">
    <property type="component" value="Unassembled WGS sequence"/>
</dbReference>
<comment type="caution">
    <text evidence="1">The sequence shown here is derived from an EMBL/GenBank/DDBJ whole genome shotgun (WGS) entry which is preliminary data.</text>
</comment>
<dbReference type="RefSeq" id="WP_173829889.1">
    <property type="nucleotide sequence ID" value="NZ_JAAITQ010000015.1"/>
</dbReference>
<name>A0ABX2GFH9_9FIRM</name>
<accession>A0ABX2GFH9</accession>
<proteinExistence type="predicted"/>
<dbReference type="SUPFAM" id="SSF53300">
    <property type="entry name" value="vWA-like"/>
    <property type="match status" value="1"/>
</dbReference>
<reference evidence="1 2" key="1">
    <citation type="journal article" date="2020" name="Cell Host Microbe">
        <title>Functional and Genomic Variation between Human-Derived Isolates of Lachnospiraceae Reveals Inter- and Intra-Species Diversity.</title>
        <authorList>
            <person name="Sorbara M.T."/>
            <person name="Littmann E.R."/>
            <person name="Fontana E."/>
            <person name="Moody T.U."/>
            <person name="Kohout C.E."/>
            <person name="Gjonbalaj M."/>
            <person name="Eaton V."/>
            <person name="Seok R."/>
            <person name="Leiner I.M."/>
            <person name="Pamer E.G."/>
        </authorList>
    </citation>
    <scope>NUCLEOTIDE SEQUENCE [LARGE SCALE GENOMIC DNA]</scope>
    <source>
        <strain evidence="1 2">MSK.14.54</strain>
    </source>
</reference>
<sequence>MSSEKNAYAEMPVTQKVYKLETPQLLHQPMIVAVDVSTSMDFKEEGQQKTNLKLAEDMLNQIGQDPDLKGEYKKTTDFCVMTFSDDVTTEKDWAPLSEYHGGITLNKVGVTAFHNVVKQSLNAVRAIKSSYKTKGIQCKRPQIFIITDGYSTDPKYNSSVVAEAKELCEKYVDTNKVALHVILLPGGTTSDAKQLSSNAKLYKVDDCAYGLPAVKDFINASIVAFSSSAPGTTAQIQVPDQLKTTQDVKKTSTGKRYVTQDVEKDTWN</sequence>
<keyword evidence="2" id="KW-1185">Reference proteome</keyword>
<dbReference type="Gene3D" id="3.40.50.410">
    <property type="entry name" value="von Willebrand factor, type A domain"/>
    <property type="match status" value="1"/>
</dbReference>
<gene>
    <name evidence="1" type="ORF">G5B05_09365</name>
</gene>
<evidence type="ECO:0000313" key="1">
    <source>
        <dbReference type="EMBL" id="NSE16612.1"/>
    </source>
</evidence>
<organism evidence="1 2">
    <name type="scientific">Fusicatenibacter saccharivorans</name>
    <dbReference type="NCBI Taxonomy" id="1150298"/>
    <lineage>
        <taxon>Bacteria</taxon>
        <taxon>Bacillati</taxon>
        <taxon>Bacillota</taxon>
        <taxon>Clostridia</taxon>
        <taxon>Lachnospirales</taxon>
        <taxon>Lachnospiraceae</taxon>
        <taxon>Fusicatenibacter</taxon>
    </lineage>
</organism>
<protein>
    <submittedName>
        <fullName evidence="1">VWA domain-containing protein</fullName>
    </submittedName>
</protein>